<dbReference type="AlphaFoldDB" id="A0A091B8W7"/>
<name>A0A091B8W7_9GAMM</name>
<gene>
    <name evidence="1" type="ORF">N790_07165</name>
</gene>
<evidence type="ECO:0008006" key="3">
    <source>
        <dbReference type="Google" id="ProtNLM"/>
    </source>
</evidence>
<dbReference type="OrthoDB" id="1877836at2"/>
<dbReference type="EMBL" id="AVCH01000156">
    <property type="protein sequence ID" value="KFN47922.1"/>
    <property type="molecule type" value="Genomic_DNA"/>
</dbReference>
<accession>A0A091B8W7</accession>
<comment type="caution">
    <text evidence="1">The sequence shown here is derived from an EMBL/GenBank/DDBJ whole genome shotgun (WGS) entry which is preliminary data.</text>
</comment>
<keyword evidence="2" id="KW-1185">Reference proteome</keyword>
<dbReference type="eggNOG" id="COG0484">
    <property type="taxonomic scope" value="Bacteria"/>
</dbReference>
<dbReference type="STRING" id="1384054.N790_07165"/>
<evidence type="ECO:0000313" key="1">
    <source>
        <dbReference type="EMBL" id="KFN47922.1"/>
    </source>
</evidence>
<dbReference type="InterPro" id="IPR032710">
    <property type="entry name" value="NTF2-like_dom_sf"/>
</dbReference>
<dbReference type="PATRIC" id="fig|1384054.3.peg.1438"/>
<dbReference type="SUPFAM" id="SSF54427">
    <property type="entry name" value="NTF2-like"/>
    <property type="match status" value="1"/>
</dbReference>
<reference evidence="1 2" key="1">
    <citation type="submission" date="2013-09" db="EMBL/GenBank/DDBJ databases">
        <title>Genome sequencing of Arenimonas malthae.</title>
        <authorList>
            <person name="Chen F."/>
            <person name="Wang G."/>
        </authorList>
    </citation>
    <scope>NUCLEOTIDE SEQUENCE [LARGE SCALE GENOMIC DNA]</scope>
    <source>
        <strain evidence="1 2">CC-JY-1</strain>
    </source>
</reference>
<organism evidence="1 2">
    <name type="scientific">Arenimonas malthae CC-JY-1</name>
    <dbReference type="NCBI Taxonomy" id="1384054"/>
    <lineage>
        <taxon>Bacteria</taxon>
        <taxon>Pseudomonadati</taxon>
        <taxon>Pseudomonadota</taxon>
        <taxon>Gammaproteobacteria</taxon>
        <taxon>Lysobacterales</taxon>
        <taxon>Lysobacteraceae</taxon>
        <taxon>Arenimonas</taxon>
    </lineage>
</organism>
<dbReference type="Proteomes" id="UP000029392">
    <property type="component" value="Unassembled WGS sequence"/>
</dbReference>
<dbReference type="Gene3D" id="3.10.450.50">
    <property type="match status" value="1"/>
</dbReference>
<sequence>MTETAAPAVASSASAVAATPAAEPAAPAPIAEAAAQAVLSQYTAAYANGDIRTLMRLFTRDATNNRGNRDAIAYDYQELFSGSESREIQLRTTGWLANGTTATVLAKYEAKVKRPGRWLPSTSRGDIRFDLAYENGALRIKAILHD</sequence>
<evidence type="ECO:0000313" key="2">
    <source>
        <dbReference type="Proteomes" id="UP000029392"/>
    </source>
</evidence>
<protein>
    <recommendedName>
        <fullName evidence="3">SnoaL-like domain-containing protein</fullName>
    </recommendedName>
</protein>
<proteinExistence type="predicted"/>